<dbReference type="Gene3D" id="3.90.1530.10">
    <property type="entry name" value="Conserved hypothetical protein from pyrococcus furiosus pfu- 392566-001, ParB domain"/>
    <property type="match status" value="1"/>
</dbReference>
<keyword evidence="5" id="KW-0067">ATP-binding</keyword>
<dbReference type="FunFam" id="3.90.1530.10:FF:000001">
    <property type="entry name" value="Sulfiredoxin"/>
    <property type="match status" value="1"/>
</dbReference>
<keyword evidence="3" id="KW-0488">Methylation</keyword>
<dbReference type="OMA" id="ANHRAHC"/>
<keyword evidence="7" id="KW-0560">Oxidoreductase</keyword>
<dbReference type="GO" id="GO:0005737">
    <property type="term" value="C:cytoplasm"/>
    <property type="evidence" value="ECO:0007669"/>
    <property type="project" value="TreeGrafter"/>
</dbReference>
<dbReference type="InterPro" id="IPR036086">
    <property type="entry name" value="ParB/Sulfiredoxin_sf"/>
</dbReference>
<dbReference type="GO" id="GO:0034599">
    <property type="term" value="P:cellular response to oxidative stress"/>
    <property type="evidence" value="ECO:0007669"/>
    <property type="project" value="TreeGrafter"/>
</dbReference>
<protein>
    <recommendedName>
        <fullName evidence="2">sulfiredoxin</fullName>
        <ecNumber evidence="2">1.8.98.2</ecNumber>
    </recommendedName>
</protein>
<dbReference type="EC" id="1.8.98.2" evidence="2"/>
<organism evidence="11 12">
    <name type="scientific">Magallana gigas</name>
    <name type="common">Pacific oyster</name>
    <name type="synonym">Crassostrea gigas</name>
    <dbReference type="NCBI Taxonomy" id="29159"/>
    <lineage>
        <taxon>Eukaryota</taxon>
        <taxon>Metazoa</taxon>
        <taxon>Spiralia</taxon>
        <taxon>Lophotrochozoa</taxon>
        <taxon>Mollusca</taxon>
        <taxon>Bivalvia</taxon>
        <taxon>Autobranchia</taxon>
        <taxon>Pteriomorphia</taxon>
        <taxon>Ostreida</taxon>
        <taxon>Ostreoidea</taxon>
        <taxon>Ostreidae</taxon>
        <taxon>Magallana</taxon>
    </lineage>
</organism>
<evidence type="ECO:0000313" key="12">
    <source>
        <dbReference type="Proteomes" id="UP000005408"/>
    </source>
</evidence>
<evidence type="ECO:0000313" key="11">
    <source>
        <dbReference type="EnsemblMetazoa" id="G25389.1:cds"/>
    </source>
</evidence>
<evidence type="ECO:0000256" key="4">
    <source>
        <dbReference type="ARBA" id="ARBA00022741"/>
    </source>
</evidence>
<evidence type="ECO:0000259" key="10">
    <source>
        <dbReference type="SMART" id="SM00470"/>
    </source>
</evidence>
<evidence type="ECO:0000256" key="5">
    <source>
        <dbReference type="ARBA" id="ARBA00022840"/>
    </source>
</evidence>
<comment type="similarity">
    <text evidence="1">Belongs to the sulfiredoxin family.</text>
</comment>
<evidence type="ECO:0000256" key="9">
    <source>
        <dbReference type="ARBA" id="ARBA00047514"/>
    </source>
</evidence>
<proteinExistence type="inferred from homology"/>
<feature type="domain" description="ParB-like N-terminal" evidence="10">
    <location>
        <begin position="78"/>
        <end position="173"/>
    </location>
</feature>
<dbReference type="SMART" id="SM00470">
    <property type="entry name" value="ParB"/>
    <property type="match status" value="1"/>
</dbReference>
<evidence type="ECO:0000256" key="6">
    <source>
        <dbReference type="ARBA" id="ARBA00022862"/>
    </source>
</evidence>
<keyword evidence="8" id="KW-1015">Disulfide bond</keyword>
<keyword evidence="4" id="KW-0547">Nucleotide-binding</keyword>
<accession>A0A8W8KX08</accession>
<dbReference type="InterPro" id="IPR003115">
    <property type="entry name" value="ParB_N"/>
</dbReference>
<dbReference type="InterPro" id="IPR016692">
    <property type="entry name" value="Sulfiredoxin"/>
</dbReference>
<dbReference type="OrthoDB" id="10023328at2759"/>
<dbReference type="EnsemblMetazoa" id="G25389.1">
    <property type="protein sequence ID" value="G25389.1:cds"/>
    <property type="gene ID" value="G25389"/>
</dbReference>
<dbReference type="SUPFAM" id="SSF110849">
    <property type="entry name" value="ParB/Sulfiredoxin"/>
    <property type="match status" value="1"/>
</dbReference>
<name>A0A8W8KX08_MAGGI</name>
<dbReference type="Proteomes" id="UP000005408">
    <property type="component" value="Unassembled WGS sequence"/>
</dbReference>
<reference evidence="11" key="1">
    <citation type="submission" date="2022-08" db="UniProtKB">
        <authorList>
            <consortium name="EnsemblMetazoa"/>
        </authorList>
    </citation>
    <scope>IDENTIFICATION</scope>
    <source>
        <strain evidence="11">05x7-T-G4-1.051#20</strain>
    </source>
</reference>
<keyword evidence="12" id="KW-1185">Reference proteome</keyword>
<evidence type="ECO:0000256" key="1">
    <source>
        <dbReference type="ARBA" id="ARBA00009609"/>
    </source>
</evidence>
<evidence type="ECO:0000256" key="7">
    <source>
        <dbReference type="ARBA" id="ARBA00023002"/>
    </source>
</evidence>
<dbReference type="Pfam" id="PF02195">
    <property type="entry name" value="ParB_N"/>
    <property type="match status" value="1"/>
</dbReference>
<dbReference type="GO" id="GO:0032542">
    <property type="term" value="F:sulfiredoxin activity"/>
    <property type="evidence" value="ECO:0007669"/>
    <property type="project" value="UniProtKB-EC"/>
</dbReference>
<dbReference type="GO" id="GO:0005524">
    <property type="term" value="F:ATP binding"/>
    <property type="evidence" value="ECO:0007669"/>
    <property type="project" value="UniProtKB-KW"/>
</dbReference>
<evidence type="ECO:0000256" key="8">
    <source>
        <dbReference type="ARBA" id="ARBA00023157"/>
    </source>
</evidence>
<keyword evidence="6" id="KW-0049">Antioxidant</keyword>
<dbReference type="CDD" id="cd16395">
    <property type="entry name" value="Srx"/>
    <property type="match status" value="1"/>
</dbReference>
<dbReference type="PANTHER" id="PTHR21348">
    <property type="match status" value="1"/>
</dbReference>
<dbReference type="PANTHER" id="PTHR21348:SF2">
    <property type="entry name" value="SULFIREDOXIN-1"/>
    <property type="match status" value="1"/>
</dbReference>
<evidence type="ECO:0000256" key="3">
    <source>
        <dbReference type="ARBA" id="ARBA00022481"/>
    </source>
</evidence>
<dbReference type="AlphaFoldDB" id="A0A8W8KX08"/>
<sequence>MTVIPEKKCSLCQFGLQNVYVLMLFSFVIFKGLDSVSFYASCPTFIFPSNWFLELNRRLKMSTDQDSSIHSKHIAEVHNVPISVLIRPFASVLDNVKVESLMKTIQNEGESDNVPPIDVLWVKGREGGDYFYSFGGCHRYEAYKRLNRETIPCKLFRSTTGDLRTYLGSSTPDLL</sequence>
<evidence type="ECO:0000256" key="2">
    <source>
        <dbReference type="ARBA" id="ARBA00013055"/>
    </source>
</evidence>
<comment type="catalytic activity">
    <reaction evidence="9">
        <text>S-hydroxy-S-oxy-L-cysteinyl-[peroxiredoxin] + [protein]-dithiol + ATP = S-hydroxy-L-cysteinyl-[peroxiredoxin] + [protein]-disulfide + ADP + phosphate</text>
        <dbReference type="Rhea" id="RHEA:17545"/>
        <dbReference type="Rhea" id="RHEA-COMP:10593"/>
        <dbReference type="Rhea" id="RHEA-COMP:10594"/>
        <dbReference type="Rhea" id="RHEA-COMP:13681"/>
        <dbReference type="Rhea" id="RHEA-COMP:17976"/>
        <dbReference type="ChEBI" id="CHEBI:29950"/>
        <dbReference type="ChEBI" id="CHEBI:30616"/>
        <dbReference type="ChEBI" id="CHEBI:43474"/>
        <dbReference type="ChEBI" id="CHEBI:50058"/>
        <dbReference type="ChEBI" id="CHEBI:61973"/>
        <dbReference type="ChEBI" id="CHEBI:61974"/>
        <dbReference type="ChEBI" id="CHEBI:456216"/>
        <dbReference type="EC" id="1.8.98.2"/>
    </reaction>
</comment>